<evidence type="ECO:0000313" key="5">
    <source>
        <dbReference type="EMBL" id="RYT77496.1"/>
    </source>
</evidence>
<evidence type="ECO:0000313" key="4">
    <source>
        <dbReference type="EMBL" id="KAA5276239.1"/>
    </source>
</evidence>
<gene>
    <name evidence="5" type="ORF">EAJ03_02830</name>
    <name evidence="4" type="ORF">F2Z23_02820</name>
</gene>
<name>A0A4Q5H7J5_9BACE</name>
<feature type="coiled-coil region" evidence="1">
    <location>
        <begin position="785"/>
        <end position="812"/>
    </location>
</feature>
<evidence type="ECO:0000256" key="2">
    <source>
        <dbReference type="SAM" id="MobiDB-lite"/>
    </source>
</evidence>
<dbReference type="PANTHER" id="PTHR38812:SF2">
    <property type="entry name" value="MU-LIKE PROPHAGE FLUMU PROTEIN GP42"/>
    <property type="match status" value="1"/>
</dbReference>
<dbReference type="RefSeq" id="WP_130088868.1">
    <property type="nucleotide sequence ID" value="NZ_RCXL01000003.1"/>
</dbReference>
<comment type="caution">
    <text evidence="5">The sequence shown here is derived from an EMBL/GenBank/DDBJ whole genome shotgun (WGS) entry which is preliminary data.</text>
</comment>
<organism evidence="5 6">
    <name type="scientific">Bacteroides eggerthii</name>
    <dbReference type="NCBI Taxonomy" id="28111"/>
    <lineage>
        <taxon>Bacteria</taxon>
        <taxon>Pseudomonadati</taxon>
        <taxon>Bacteroidota</taxon>
        <taxon>Bacteroidia</taxon>
        <taxon>Bacteroidales</taxon>
        <taxon>Bacteroidaceae</taxon>
        <taxon>Bacteroides</taxon>
    </lineage>
</organism>
<dbReference type="InterPro" id="IPR013491">
    <property type="entry name" value="Tape_meas_N"/>
</dbReference>
<feature type="region of interest" description="Disordered" evidence="2">
    <location>
        <begin position="633"/>
        <end position="657"/>
    </location>
</feature>
<dbReference type="Proteomes" id="UP000335496">
    <property type="component" value="Unassembled WGS sequence"/>
</dbReference>
<feature type="region of interest" description="Disordered" evidence="2">
    <location>
        <begin position="1352"/>
        <end position="1372"/>
    </location>
</feature>
<protein>
    <submittedName>
        <fullName evidence="4">Tape measure protein</fullName>
    </submittedName>
</protein>
<feature type="compositionally biased region" description="Polar residues" evidence="2">
    <location>
        <begin position="1359"/>
        <end position="1372"/>
    </location>
</feature>
<keyword evidence="1" id="KW-0175">Coiled coil</keyword>
<feature type="coiled-coil region" evidence="1">
    <location>
        <begin position="361"/>
        <end position="396"/>
    </location>
</feature>
<evidence type="ECO:0000259" key="3">
    <source>
        <dbReference type="Pfam" id="PF20155"/>
    </source>
</evidence>
<dbReference type="PANTHER" id="PTHR38812">
    <property type="entry name" value="MU-LIKE PROPHAGE FLUMU PROTEIN GP42"/>
    <property type="match status" value="1"/>
</dbReference>
<sequence length="1445" mass="159993">MNTDNGKESYSLGLDINQMLRDARRAENAFQSIGNKAVSEGERIDKTFRTIGAGIAGYFTAGMIKDFGKAIIDARGEIESFQISFETLIGNKDKAIAFFSELKKFAVETPLLLNDLSKGAQLLLGFGVSLDKVMPTLKHIGDISMGNAERFNSLALAFAQMSAAGKLMGQDLLQMVNAGFNPLKTMSETTGKSMETLKDEMSKGAISADMVAKAFEDATAKGGKFNGMLEKQSKGIKGSISNLEGAIQDALNDMGEKGQGIITEGISLATTAVKNYEKLGTILASMIATYGMYKVAVILATEAEKGYTIAQTLNYRALLLAEKAQKLLNATMLANPYVLAAVALGAVVTAAWAFHDSTTSAEKAQARFNERQKEAAEAEEKRRQEIDRLINSARDAALSDTQRGQSLAALRKEYPKIFAQYDIESIKLADILKLKQQINEEDNLRARVKEKTDFVLIEKEIAKYEALVKANSGANGGYMNKLKELRATRDAMLQKRGENISEQFLSGLKNVNADELQHYIDVLNKKIGSLGDDAKVKMKLPIDVEGTLSDEAIYDVKTIRSLIESVVSARNKKLNPEKVTTYAEAFKVAKEKWETAKKELAAIEKDKEKFSKEQYETAKKNVETTEKAYKDLGGATGSKLSKTENDAARKQKEANHMKVEQAERLQKIEEYKKERINQEKQSEFDIRQSRIDAMKEGYEKEKAQIDLTYDRLIEANRLREEQWVKEMQEQEREEWISRNPDYKDKGLVFTPKSTVADLSVAQQKQLKEYVDVANDYQKTANDKLLKELFDKYKSYEQRRTEINKQYDAERKAIENGKRSDGTDIPQDMKETALTELETKRKDAIKSVNDEEIASMQKTSDLLIKLFEDASNKSVSEINKIVSSAEQLLSYLSKTKAEDITPKFGFTAEQLKALKASPKDIKAIQKAVEELYSAGVKKNPFDALIKGVKELFKSGEGSGNKSTEAKLAKIGEAAAESAGMVGNLAGNLSDMFDAMGNSSMSEAMDTVQGVMSSISNIGQGFAKGGIVGGIGAAVGEAVNWIGKAFSANARHKAALKEIMNEAISQQRSYNLLLMQQNLEYEKATTVLGTDEYGKATNAVKVLKEATEELNKELSGTYEQKKEQGKTSFIQKVFGIKDAKAELKKAYAGLADIEIKTGHKKTGLFGWGKGKDIYSSILDVYPELIEQNGKFNASLAETIISTRTMSDEDKAALQNLIDLSQQAEDALQVVKDYLTDIFGELGNTMSDALVDAFRNGTDAGEAFYKSVSSMLEKLAKEMIYTVTIAPYIEKAQERMLDVMQNENLTDEQKFNNYVSILDGLTNDVLSQQGMYNELLKKYQNMAADKGFDIFQPDEEERKASSKSGITASQDSVNETNGRLTAMQGHTYSINENVKVLVTVSSQALEKLTNIDRNTKDLCDKTEKVIEQNDSIKRELGTINTRGVNLKK</sequence>
<dbReference type="Proteomes" id="UP000291917">
    <property type="component" value="Unassembled WGS sequence"/>
</dbReference>
<feature type="compositionally biased region" description="Basic and acidic residues" evidence="2">
    <location>
        <begin position="641"/>
        <end position="657"/>
    </location>
</feature>
<reference evidence="5 6" key="2">
    <citation type="journal article" date="2019" name="Science, e1252229">
        <title>Invertible promoters mediate bacterial phase variation, antibiotic resistance, and host adaptation in the gut.</title>
        <authorList>
            <person name="Jiang X."/>
            <person name="Hall A.B."/>
            <person name="Arthur T.D."/>
            <person name="Plichta D.R."/>
            <person name="Covington C.T."/>
            <person name="Poyet M."/>
            <person name="Crothers J."/>
            <person name="Moses P.L."/>
            <person name="Tolonen A.C."/>
            <person name="Vlamakis H."/>
            <person name="Alm E.J."/>
            <person name="Xavier R.J."/>
        </authorList>
    </citation>
    <scope>NUCLEOTIDE SEQUENCE [LARGE SCALE GENOMIC DNA]</scope>
    <source>
        <strain evidence="6">bj_0095</strain>
        <strain evidence="5">Bj_0095</strain>
    </source>
</reference>
<feature type="coiled-coil region" evidence="1">
    <location>
        <begin position="1091"/>
        <end position="1154"/>
    </location>
</feature>
<proteinExistence type="predicted"/>
<dbReference type="NCBIfam" id="TIGR02675">
    <property type="entry name" value="tape_meas_nterm"/>
    <property type="match status" value="1"/>
</dbReference>
<evidence type="ECO:0000313" key="6">
    <source>
        <dbReference type="Proteomes" id="UP000291917"/>
    </source>
</evidence>
<dbReference type="EMBL" id="VVZX01000003">
    <property type="protein sequence ID" value="KAA5276239.1"/>
    <property type="molecule type" value="Genomic_DNA"/>
</dbReference>
<dbReference type="Pfam" id="PF20155">
    <property type="entry name" value="TMP_3"/>
    <property type="match status" value="1"/>
</dbReference>
<dbReference type="InterPro" id="IPR053058">
    <property type="entry name" value="Mulikevirus_tape_measure"/>
</dbReference>
<evidence type="ECO:0000256" key="1">
    <source>
        <dbReference type="SAM" id="Coils"/>
    </source>
</evidence>
<reference evidence="4 7" key="1">
    <citation type="journal article" date="2019" name="Nat. Med.">
        <title>A library of human gut bacterial isolates paired with longitudinal multiomics data enables mechanistic microbiome research.</title>
        <authorList>
            <person name="Poyet M."/>
            <person name="Groussin M."/>
            <person name="Gibbons S.M."/>
            <person name="Avila-Pacheco J."/>
            <person name="Jiang X."/>
            <person name="Kearney S.M."/>
            <person name="Perrotta A.R."/>
            <person name="Berdy B."/>
            <person name="Zhao S."/>
            <person name="Lieberman T.D."/>
            <person name="Swanson P.K."/>
            <person name="Smith M."/>
            <person name="Roesemann S."/>
            <person name="Alexander J.E."/>
            <person name="Rich S.A."/>
            <person name="Livny J."/>
            <person name="Vlamakis H."/>
            <person name="Clish C."/>
            <person name="Bullock K."/>
            <person name="Deik A."/>
            <person name="Scott J."/>
            <person name="Pierce K.A."/>
            <person name="Xavier R.J."/>
            <person name="Alm E.J."/>
        </authorList>
    </citation>
    <scope>NUCLEOTIDE SEQUENCE [LARGE SCALE GENOMIC DNA]</scope>
    <source>
        <strain evidence="4 7">BIOML-A1</strain>
    </source>
</reference>
<accession>A0A4Q5H7J5</accession>
<evidence type="ECO:0000313" key="7">
    <source>
        <dbReference type="Proteomes" id="UP000335496"/>
    </source>
</evidence>
<keyword evidence="7" id="KW-1185">Reference proteome</keyword>
<feature type="domain" description="Tape measure protein N-terminal" evidence="3">
    <location>
        <begin position="70"/>
        <end position="255"/>
    </location>
</feature>
<dbReference type="EMBL" id="RCXL01000003">
    <property type="protein sequence ID" value="RYT77496.1"/>
    <property type="molecule type" value="Genomic_DNA"/>
</dbReference>